<evidence type="ECO:0000313" key="7">
    <source>
        <dbReference type="Proteomes" id="UP000663854"/>
    </source>
</evidence>
<sequence>MNTTVSTSFEEHMALPDLVIDALRSLTSNRGHMITEGPEITNFSHSRNSSSRISSHINEPAGLITNNITNPAVSSASIPLSSTPFLPPPPFLQNSHLSPIRQRRATMIHRRNPATNPNEPFLYLPPPPFQHTTTAYNHPS</sequence>
<dbReference type="Proteomes" id="UP000663870">
    <property type="component" value="Unassembled WGS sequence"/>
</dbReference>
<evidence type="ECO:0000313" key="8">
    <source>
        <dbReference type="Proteomes" id="UP000663870"/>
    </source>
</evidence>
<dbReference type="Proteomes" id="UP000663874">
    <property type="component" value="Unassembled WGS sequence"/>
</dbReference>
<reference evidence="2" key="1">
    <citation type="submission" date="2021-02" db="EMBL/GenBank/DDBJ databases">
        <authorList>
            <person name="Nowell W R."/>
        </authorList>
    </citation>
    <scope>NUCLEOTIDE SEQUENCE</scope>
</reference>
<dbReference type="EMBL" id="CAJOBD010003448">
    <property type="protein sequence ID" value="CAF3949002.1"/>
    <property type="molecule type" value="Genomic_DNA"/>
</dbReference>
<evidence type="ECO:0000313" key="2">
    <source>
        <dbReference type="EMBL" id="CAF1451423.1"/>
    </source>
</evidence>
<keyword evidence="8" id="KW-1185">Reference proteome</keyword>
<dbReference type="Proteomes" id="UP000663854">
    <property type="component" value="Unassembled WGS sequence"/>
</dbReference>
<accession>A0A815PNX1</accession>
<evidence type="ECO:0000313" key="6">
    <source>
        <dbReference type="EMBL" id="CAF4072610.1"/>
    </source>
</evidence>
<dbReference type="EMBL" id="CAJNOT010003473">
    <property type="protein sequence ID" value="CAF1385804.1"/>
    <property type="molecule type" value="Genomic_DNA"/>
</dbReference>
<dbReference type="Proteomes" id="UP000663864">
    <property type="component" value="Unassembled WGS sequence"/>
</dbReference>
<evidence type="ECO:0000313" key="1">
    <source>
        <dbReference type="EMBL" id="CAF1385804.1"/>
    </source>
</evidence>
<dbReference type="AlphaFoldDB" id="A0A815PNX1"/>
<protein>
    <submittedName>
        <fullName evidence="2">Uncharacterized protein</fullName>
    </submittedName>
</protein>
<dbReference type="EMBL" id="CAJNOH010007175">
    <property type="protein sequence ID" value="CAF1451423.1"/>
    <property type="molecule type" value="Genomic_DNA"/>
</dbReference>
<comment type="caution">
    <text evidence="2">The sequence shown here is derived from an EMBL/GenBank/DDBJ whole genome shotgun (WGS) entry which is preliminary data.</text>
</comment>
<proteinExistence type="predicted"/>
<evidence type="ECO:0000313" key="4">
    <source>
        <dbReference type="EMBL" id="CAF1639101.1"/>
    </source>
</evidence>
<evidence type="ECO:0000313" key="3">
    <source>
        <dbReference type="EMBL" id="CAF1489137.1"/>
    </source>
</evidence>
<evidence type="ECO:0000313" key="5">
    <source>
        <dbReference type="EMBL" id="CAF3949002.1"/>
    </source>
</evidence>
<dbReference type="EMBL" id="CAJNOL010008814">
    <property type="protein sequence ID" value="CAF1639101.1"/>
    <property type="molecule type" value="Genomic_DNA"/>
</dbReference>
<gene>
    <name evidence="6" type="ORF">FNK824_LOCUS29899</name>
    <name evidence="5" type="ORF">JBS370_LOCUS23424</name>
    <name evidence="4" type="ORF">JXQ802_LOCUS52924</name>
    <name evidence="2" type="ORF">PYM288_LOCUS36565</name>
    <name evidence="3" type="ORF">SEV965_LOCUS35482</name>
    <name evidence="1" type="ORF">ZHD862_LOCUS32360</name>
</gene>
<name>A0A815PNX1_9BILA</name>
<dbReference type="EMBL" id="CAJNOU010005804">
    <property type="protein sequence ID" value="CAF1489137.1"/>
    <property type="molecule type" value="Genomic_DNA"/>
</dbReference>
<organism evidence="2 7">
    <name type="scientific">Rotaria sordida</name>
    <dbReference type="NCBI Taxonomy" id="392033"/>
    <lineage>
        <taxon>Eukaryota</taxon>
        <taxon>Metazoa</taxon>
        <taxon>Spiralia</taxon>
        <taxon>Gnathifera</taxon>
        <taxon>Rotifera</taxon>
        <taxon>Eurotatoria</taxon>
        <taxon>Bdelloidea</taxon>
        <taxon>Philodinida</taxon>
        <taxon>Philodinidae</taxon>
        <taxon>Rotaria</taxon>
    </lineage>
</organism>
<dbReference type="Proteomes" id="UP000663836">
    <property type="component" value="Unassembled WGS sequence"/>
</dbReference>
<dbReference type="Proteomes" id="UP000663889">
    <property type="component" value="Unassembled WGS sequence"/>
</dbReference>
<dbReference type="EMBL" id="CAJOBE010008901">
    <property type="protein sequence ID" value="CAF4072610.1"/>
    <property type="molecule type" value="Genomic_DNA"/>
</dbReference>